<evidence type="ECO:0000313" key="3">
    <source>
        <dbReference type="EMBL" id="CAF4011599.1"/>
    </source>
</evidence>
<organism evidence="3 4">
    <name type="scientific">Rotaria sordida</name>
    <dbReference type="NCBI Taxonomy" id="392033"/>
    <lineage>
        <taxon>Eukaryota</taxon>
        <taxon>Metazoa</taxon>
        <taxon>Spiralia</taxon>
        <taxon>Gnathifera</taxon>
        <taxon>Rotifera</taxon>
        <taxon>Eurotatoria</taxon>
        <taxon>Bdelloidea</taxon>
        <taxon>Philodinida</taxon>
        <taxon>Philodinidae</taxon>
        <taxon>Rotaria</taxon>
    </lineage>
</organism>
<feature type="transmembrane region" description="Helical" evidence="1">
    <location>
        <begin position="114"/>
        <end position="136"/>
    </location>
</feature>
<feature type="transmembrane region" description="Helical" evidence="1">
    <location>
        <begin position="34"/>
        <end position="50"/>
    </location>
</feature>
<comment type="caution">
    <text evidence="3">The sequence shown here is derived from an EMBL/GenBank/DDBJ whole genome shotgun (WGS) entry which is preliminary data.</text>
</comment>
<dbReference type="EMBL" id="CAJOBD010004874">
    <property type="protein sequence ID" value="CAF4011599.1"/>
    <property type="molecule type" value="Genomic_DNA"/>
</dbReference>
<dbReference type="AlphaFoldDB" id="A0A819PBD6"/>
<evidence type="ECO:0000256" key="1">
    <source>
        <dbReference type="SAM" id="Phobius"/>
    </source>
</evidence>
<keyword evidence="1" id="KW-1133">Transmembrane helix</keyword>
<feature type="transmembrane region" description="Helical" evidence="1">
    <location>
        <begin position="12"/>
        <end position="28"/>
    </location>
</feature>
<name>A0A819PBD6_9BILA</name>
<gene>
    <name evidence="3" type="ORF">JBS370_LOCUS26874</name>
    <name evidence="2" type="ORF">ZHD862_LOCUS22755</name>
</gene>
<dbReference type="EMBL" id="CAJNOT010001438">
    <property type="protein sequence ID" value="CAF1199401.1"/>
    <property type="molecule type" value="Genomic_DNA"/>
</dbReference>
<evidence type="ECO:0000313" key="2">
    <source>
        <dbReference type="EMBL" id="CAF1199401.1"/>
    </source>
</evidence>
<protein>
    <submittedName>
        <fullName evidence="3">Uncharacterized protein</fullName>
    </submittedName>
</protein>
<evidence type="ECO:0000313" key="4">
    <source>
        <dbReference type="Proteomes" id="UP000663836"/>
    </source>
</evidence>
<feature type="transmembrane region" description="Helical" evidence="1">
    <location>
        <begin position="62"/>
        <end position="80"/>
    </location>
</feature>
<sequence length="326" mass="37746">MQRVQFSFQEVIYFLFIGFLAYGTQLANQLSLEYLVPIIIITPLSIFLFVAKKIGLSYHDYLATELLLLFTSFCIAYGYTQVQIRKISLLYNVIYFSGHFSNPSILSTYSFELLGIYLLGMVIALLVSLIIFPLFATFDIENRFNYSLSKLQRVHTLIIQAFLCSDKMSAHMLLTRASLIENMVHNTLTPIQMKLDEAYFEPARLLQKIFNRKHRHIIDLILQKQEDFITSLMFHVYSLQLMVNDCSFNDYHRDFTYELKSSLLHLSSCQSIVVSSLISPSSVTKDDFINQIINLQEAFKLLCTAYIATSRHQVKHVLKFKTTIQS</sequence>
<accession>A0A819PBD6</accession>
<keyword evidence="1" id="KW-0472">Membrane</keyword>
<reference evidence="3" key="1">
    <citation type="submission" date="2021-02" db="EMBL/GenBank/DDBJ databases">
        <authorList>
            <person name="Nowell W R."/>
        </authorList>
    </citation>
    <scope>NUCLEOTIDE SEQUENCE</scope>
</reference>
<dbReference type="Proteomes" id="UP000663836">
    <property type="component" value="Unassembled WGS sequence"/>
</dbReference>
<proteinExistence type="predicted"/>
<dbReference type="Proteomes" id="UP000663864">
    <property type="component" value="Unassembled WGS sequence"/>
</dbReference>
<keyword evidence="1" id="KW-0812">Transmembrane</keyword>